<dbReference type="Proteomes" id="UP000192847">
    <property type="component" value="Unassembled WGS sequence"/>
</dbReference>
<feature type="binding site" evidence="1">
    <location>
        <begin position="126"/>
        <end position="133"/>
    </location>
    <ligand>
        <name>ATP</name>
        <dbReference type="ChEBI" id="CHEBI:30616"/>
    </ligand>
</feature>
<gene>
    <name evidence="3" type="ORF">BST46_29315</name>
</gene>
<keyword evidence="1" id="KW-0547">Nucleotide-binding</keyword>
<dbReference type="InterPro" id="IPR002543">
    <property type="entry name" value="FtsK_dom"/>
</dbReference>
<accession>A0ABX3TCQ5</accession>
<feature type="non-terminal residue" evidence="3">
    <location>
        <position position="188"/>
    </location>
</feature>
<dbReference type="Pfam" id="PF01580">
    <property type="entry name" value="FtsK_SpoIIIE"/>
    <property type="match status" value="1"/>
</dbReference>
<evidence type="ECO:0000256" key="1">
    <source>
        <dbReference type="PROSITE-ProRule" id="PRU00289"/>
    </source>
</evidence>
<proteinExistence type="predicted"/>
<dbReference type="Gene3D" id="3.40.50.300">
    <property type="entry name" value="P-loop containing nucleotide triphosphate hydrolases"/>
    <property type="match status" value="1"/>
</dbReference>
<organism evidence="3 4">
    <name type="scientific">Mycobacterium timonense</name>
    <dbReference type="NCBI Taxonomy" id="701043"/>
    <lineage>
        <taxon>Bacteria</taxon>
        <taxon>Bacillati</taxon>
        <taxon>Actinomycetota</taxon>
        <taxon>Actinomycetes</taxon>
        <taxon>Mycobacteriales</taxon>
        <taxon>Mycobacteriaceae</taxon>
        <taxon>Mycobacterium</taxon>
        <taxon>Mycobacterium avium complex (MAC)</taxon>
    </lineage>
</organism>
<sequence length="188" mass="19823">NETKTVGGISGIAKFGITPVGAVHADSKTDQPVAPVTHTRQEIDDAPELITVVLDQLAGQGPPAYKMWLPRLDRPRPVGALVAASGATPGAKAVLRLPIGLIDLPYQHKQDVFSVDLTDSHLVVWGRTRSGKSVALQTLAMSAALLNDPRKVQIYGLDFGGDSKLLALEGLPHVGGVALRGDTDTVNR</sequence>
<dbReference type="EMBL" id="MVIL01000661">
    <property type="protein sequence ID" value="ORB76575.1"/>
    <property type="molecule type" value="Genomic_DNA"/>
</dbReference>
<comment type="caution">
    <text evidence="3">The sequence shown here is derived from an EMBL/GenBank/DDBJ whole genome shotgun (WGS) entry which is preliminary data.</text>
</comment>
<reference evidence="3 4" key="1">
    <citation type="submission" date="2017-02" db="EMBL/GenBank/DDBJ databases">
        <title>The new phylogeny of genus Mycobacterium.</title>
        <authorList>
            <person name="Tortoli E."/>
            <person name="Trovato A."/>
            <person name="Cirillo D.M."/>
        </authorList>
    </citation>
    <scope>NUCLEOTIDE SEQUENCE [LARGE SCALE GENOMIC DNA]</scope>
    <source>
        <strain evidence="3 4">CCUG 56329</strain>
    </source>
</reference>
<keyword evidence="1" id="KW-0067">ATP-binding</keyword>
<evidence type="ECO:0000313" key="3">
    <source>
        <dbReference type="EMBL" id="ORB76575.1"/>
    </source>
</evidence>
<feature type="domain" description="FtsK" evidence="2">
    <location>
        <begin position="109"/>
        <end position="188"/>
    </location>
</feature>
<dbReference type="PROSITE" id="PS50901">
    <property type="entry name" value="FTSK"/>
    <property type="match status" value="1"/>
</dbReference>
<dbReference type="InterPro" id="IPR027417">
    <property type="entry name" value="P-loop_NTPase"/>
</dbReference>
<name>A0ABX3TCQ5_9MYCO</name>
<evidence type="ECO:0000313" key="4">
    <source>
        <dbReference type="Proteomes" id="UP000192847"/>
    </source>
</evidence>
<protein>
    <recommendedName>
        <fullName evidence="2">FtsK domain-containing protein</fullName>
    </recommendedName>
</protein>
<feature type="non-terminal residue" evidence="3">
    <location>
        <position position="1"/>
    </location>
</feature>
<dbReference type="SUPFAM" id="SSF52540">
    <property type="entry name" value="P-loop containing nucleoside triphosphate hydrolases"/>
    <property type="match status" value="1"/>
</dbReference>
<evidence type="ECO:0000259" key="2">
    <source>
        <dbReference type="PROSITE" id="PS50901"/>
    </source>
</evidence>
<keyword evidence="4" id="KW-1185">Reference proteome</keyword>